<dbReference type="PROSITE" id="PS51186">
    <property type="entry name" value="GNAT"/>
    <property type="match status" value="1"/>
</dbReference>
<sequence>MRYKIREAHLSDAREIALLHVKSWQAAYKNILPSKKLDTLSLSEKITSWKKRLNYSEINLPKTLIVEYDGEIIGFCSFGADPDESNIGSILAIYFYPKYWGMGYSEKLIYTALKNLQLSGFKLIILWVVEDNVRALRFYKKIGFLPYKKYKIVSLLGCQIREICLFKKL</sequence>
<dbReference type="Pfam" id="PF00583">
    <property type="entry name" value="Acetyltransf_1"/>
    <property type="match status" value="1"/>
</dbReference>
<dbReference type="CDD" id="cd04301">
    <property type="entry name" value="NAT_SF"/>
    <property type="match status" value="1"/>
</dbReference>
<dbReference type="InterPro" id="IPR000182">
    <property type="entry name" value="GNAT_dom"/>
</dbReference>
<dbReference type="SUPFAM" id="SSF55729">
    <property type="entry name" value="Acyl-CoA N-acyltransferases (Nat)"/>
    <property type="match status" value="1"/>
</dbReference>
<evidence type="ECO:0000313" key="3">
    <source>
        <dbReference type="Proteomes" id="UP001271640"/>
    </source>
</evidence>
<dbReference type="Proteomes" id="UP001271640">
    <property type="component" value="Unassembled WGS sequence"/>
</dbReference>
<name>A0ABU4SNI0_9GAMM</name>
<organism evidence="2 3">
    <name type="scientific">Xenorhabdus littoralis</name>
    <dbReference type="NCBI Taxonomy" id="2582835"/>
    <lineage>
        <taxon>Bacteria</taxon>
        <taxon>Pseudomonadati</taxon>
        <taxon>Pseudomonadota</taxon>
        <taxon>Gammaproteobacteria</taxon>
        <taxon>Enterobacterales</taxon>
        <taxon>Morganellaceae</taxon>
        <taxon>Xenorhabdus</taxon>
    </lineage>
</organism>
<comment type="caution">
    <text evidence="2">The sequence shown here is derived from an EMBL/GenBank/DDBJ whole genome shotgun (WGS) entry which is preliminary data.</text>
</comment>
<accession>A0ABU4SNI0</accession>
<dbReference type="RefSeq" id="WP_319926884.1">
    <property type="nucleotide sequence ID" value="NZ_VCDP01000053.1"/>
</dbReference>
<keyword evidence="3" id="KW-1185">Reference proteome</keyword>
<dbReference type="PANTHER" id="PTHR43617">
    <property type="entry name" value="L-AMINO ACID N-ACETYLTRANSFERASE"/>
    <property type="match status" value="1"/>
</dbReference>
<dbReference type="EMBL" id="VCDP01000053">
    <property type="protein sequence ID" value="MDX8000175.1"/>
    <property type="molecule type" value="Genomic_DNA"/>
</dbReference>
<dbReference type="InterPro" id="IPR016181">
    <property type="entry name" value="Acyl_CoA_acyltransferase"/>
</dbReference>
<dbReference type="InterPro" id="IPR050276">
    <property type="entry name" value="MshD_Acetyltransferase"/>
</dbReference>
<dbReference type="Gene3D" id="3.40.630.30">
    <property type="match status" value="1"/>
</dbReference>
<proteinExistence type="predicted"/>
<evidence type="ECO:0000313" key="2">
    <source>
        <dbReference type="EMBL" id="MDX8000175.1"/>
    </source>
</evidence>
<evidence type="ECO:0000259" key="1">
    <source>
        <dbReference type="PROSITE" id="PS51186"/>
    </source>
</evidence>
<feature type="domain" description="N-acetyltransferase" evidence="1">
    <location>
        <begin position="3"/>
        <end position="169"/>
    </location>
</feature>
<gene>
    <name evidence="2" type="ORF">FE394_13430</name>
</gene>
<protein>
    <submittedName>
        <fullName evidence="2">GNAT family N-acetyltransferase</fullName>
    </submittedName>
</protein>
<reference evidence="3" key="1">
    <citation type="journal article" date="2024" name="Toxins">
        <title>Genome Sequence Analysis of Native Xenorhabdus Strains Isolated from Entomopathogenic Nematodes in Argentina.</title>
        <authorList>
            <person name="Palma L."/>
            <person name="Frizzo L."/>
            <person name="Kaiser S."/>
            <person name="Berry C."/>
            <person name="Caballero P."/>
            <person name="Bode H.B."/>
            <person name="Del Valle E.E."/>
        </authorList>
    </citation>
    <scope>NUCLEOTIDE SEQUENCE [LARGE SCALE GENOMIC DNA]</scope>
    <source>
        <strain evidence="3">Reich</strain>
    </source>
</reference>